<protein>
    <recommendedName>
        <fullName evidence="6">L domain-like protein</fullName>
    </recommendedName>
</protein>
<evidence type="ECO:0000256" key="2">
    <source>
        <dbReference type="SAM" id="MobiDB-lite"/>
    </source>
</evidence>
<comment type="caution">
    <text evidence="4">The sequence shown here is derived from an EMBL/GenBank/DDBJ whole genome shotgun (WGS) entry which is preliminary data.</text>
</comment>
<feature type="compositionally biased region" description="Polar residues" evidence="2">
    <location>
        <begin position="184"/>
        <end position="199"/>
    </location>
</feature>
<keyword evidence="3" id="KW-1133">Transmembrane helix</keyword>
<dbReference type="Gene3D" id="3.80.10.10">
    <property type="entry name" value="Ribonuclease Inhibitor"/>
    <property type="match status" value="2"/>
</dbReference>
<name>A0ABD3Q704_9STRA</name>
<feature type="compositionally biased region" description="Polar residues" evidence="2">
    <location>
        <begin position="168"/>
        <end position="178"/>
    </location>
</feature>
<keyword evidence="1" id="KW-0677">Repeat</keyword>
<dbReference type="FunFam" id="3.80.10.10:FF:000383">
    <property type="entry name" value="Leucine-rich repeat receptor protein kinase EMS1"/>
    <property type="match status" value="1"/>
</dbReference>
<dbReference type="AlphaFoldDB" id="A0ABD3Q704"/>
<proteinExistence type="predicted"/>
<keyword evidence="3" id="KW-0812">Transmembrane</keyword>
<evidence type="ECO:0008006" key="6">
    <source>
        <dbReference type="Google" id="ProtNLM"/>
    </source>
</evidence>
<keyword evidence="5" id="KW-1185">Reference proteome</keyword>
<dbReference type="InterPro" id="IPR032675">
    <property type="entry name" value="LRR_dom_sf"/>
</dbReference>
<feature type="compositionally biased region" description="Low complexity" evidence="2">
    <location>
        <begin position="246"/>
        <end position="270"/>
    </location>
</feature>
<keyword evidence="3" id="KW-0472">Membrane</keyword>
<feature type="region of interest" description="Disordered" evidence="2">
    <location>
        <begin position="160"/>
        <end position="199"/>
    </location>
</feature>
<evidence type="ECO:0000256" key="1">
    <source>
        <dbReference type="ARBA" id="ARBA00022737"/>
    </source>
</evidence>
<evidence type="ECO:0000256" key="3">
    <source>
        <dbReference type="SAM" id="Phobius"/>
    </source>
</evidence>
<dbReference type="SUPFAM" id="SSF52058">
    <property type="entry name" value="L domain-like"/>
    <property type="match status" value="1"/>
</dbReference>
<evidence type="ECO:0000313" key="4">
    <source>
        <dbReference type="EMBL" id="KAL3795331.1"/>
    </source>
</evidence>
<organism evidence="4 5">
    <name type="scientific">Cyclotella cryptica</name>
    <dbReference type="NCBI Taxonomy" id="29204"/>
    <lineage>
        <taxon>Eukaryota</taxon>
        <taxon>Sar</taxon>
        <taxon>Stramenopiles</taxon>
        <taxon>Ochrophyta</taxon>
        <taxon>Bacillariophyta</taxon>
        <taxon>Coscinodiscophyceae</taxon>
        <taxon>Thalassiosirophycidae</taxon>
        <taxon>Stephanodiscales</taxon>
        <taxon>Stephanodiscaceae</taxon>
        <taxon>Cyclotella</taxon>
    </lineage>
</organism>
<feature type="region of interest" description="Disordered" evidence="2">
    <location>
        <begin position="214"/>
        <end position="270"/>
    </location>
</feature>
<feature type="compositionally biased region" description="Polar residues" evidence="2">
    <location>
        <begin position="221"/>
        <end position="234"/>
    </location>
</feature>
<dbReference type="InterPro" id="IPR052595">
    <property type="entry name" value="LRRC69/RLP"/>
</dbReference>
<gene>
    <name evidence="4" type="ORF">HJC23_009504</name>
</gene>
<dbReference type="Proteomes" id="UP001516023">
    <property type="component" value="Unassembled WGS sequence"/>
</dbReference>
<reference evidence="4 5" key="1">
    <citation type="journal article" date="2020" name="G3 (Bethesda)">
        <title>Improved Reference Genome for Cyclotella cryptica CCMP332, a Model for Cell Wall Morphogenesis, Salinity Adaptation, and Lipid Production in Diatoms (Bacillariophyta).</title>
        <authorList>
            <person name="Roberts W.R."/>
            <person name="Downey K.M."/>
            <person name="Ruck E.C."/>
            <person name="Traller J.C."/>
            <person name="Alverson A.J."/>
        </authorList>
    </citation>
    <scope>NUCLEOTIDE SEQUENCE [LARGE SCALE GENOMIC DNA]</scope>
    <source>
        <strain evidence="4 5">CCMP332</strain>
    </source>
</reference>
<feature type="transmembrane region" description="Helical" evidence="3">
    <location>
        <begin position="113"/>
        <end position="131"/>
    </location>
</feature>
<dbReference type="EMBL" id="JABMIG020000072">
    <property type="protein sequence ID" value="KAL3795331.1"/>
    <property type="molecule type" value="Genomic_DNA"/>
</dbReference>
<dbReference type="PANTHER" id="PTHR48057">
    <property type="entry name" value="LEUCINE-RICH REPEAT SERINE/THREONINE-PROTEIN KINASE 1"/>
    <property type="match status" value="1"/>
</dbReference>
<dbReference type="Pfam" id="PF00560">
    <property type="entry name" value="LRR_1"/>
    <property type="match status" value="1"/>
</dbReference>
<dbReference type="InterPro" id="IPR001611">
    <property type="entry name" value="Leu-rich_rpt"/>
</dbReference>
<accession>A0ABD3Q704</accession>
<evidence type="ECO:0000313" key="5">
    <source>
        <dbReference type="Proteomes" id="UP001516023"/>
    </source>
</evidence>
<feature type="region of interest" description="Disordered" evidence="2">
    <location>
        <begin position="73"/>
        <end position="97"/>
    </location>
</feature>
<dbReference type="Pfam" id="PF13855">
    <property type="entry name" value="LRR_8"/>
    <property type="match status" value="1"/>
</dbReference>
<sequence>MPSPRRTKKVTDEILEDFALPDYPAREMESRSMNSSVTSARAIDRYVASVLHESDDDSIFSTARRSAAASHRSVHFDDDSSFEPVNPFDGTPDRTYANSSKWKTKIRKHWKPLSVLFFGVAVILMVSAGVASNKKNGAVAFQDDGNKAVGIPPITITAAPIESTSISEPSYTPTSDPTSFAEDTANSSSSVPTYMPTGATNAATTELPLVDAPTWALPTDRPTSSQVLMSTNAPTKKPTLQPVTPKPTGKPITPTPKPTMTAPTSKPTSTPTMPLKYYEMLKAAKFVSGKTPFDRTDTAQSLAFHWLYFEGNPSNNLYEFFEQYATAVIFFSLTKMRMSSVPTNVMPQDAGADFTSRREICGWSGVRCAYNYTSEIVHVTEIRLPAKKLSGTIPSEIGFLPYLVKLDLADNEITGTIPQELYGLANLRHLYLNDNNLQGTISPRIDELHLAEYIYLGQNNLTGTFPSTVGGNRPNNWRFLSLYSNKLTGTLSTGMLLRNAYMVDFSRNNFYGKLPTDITQENFNKLRLLYLNNNAFTGTIPESLMQLKKLKGLFLNDNLFVGGIPDDMNSGIKLNLLTLRAQNNRLTTTVSSNICGLDVNKGEYELVELGVDCQICGGCSLCNNRCY</sequence>